<dbReference type="Gene3D" id="3.10.450.530">
    <property type="entry name" value="Ribonuclease toxin, BrnT, of type II toxin-antitoxin system"/>
    <property type="match status" value="1"/>
</dbReference>
<sequence>MEFEWDEAKNRANQEKHGISFDRAVRVFEGHYVTTSARLTPDGEVRLKTIGMLDNVLMVSIIHTDRQSVTRLISARPAKRNERAFYYGTYGPGKT</sequence>
<evidence type="ECO:0008006" key="3">
    <source>
        <dbReference type="Google" id="ProtNLM"/>
    </source>
</evidence>
<accession>A0ABQ1XFV6</accession>
<protein>
    <recommendedName>
        <fullName evidence="3">BrnT family toxin</fullName>
    </recommendedName>
</protein>
<dbReference type="InterPro" id="IPR007460">
    <property type="entry name" value="BrnT_toxin"/>
</dbReference>
<dbReference type="EMBL" id="BMFS01000001">
    <property type="protein sequence ID" value="GGG89667.1"/>
    <property type="molecule type" value="Genomic_DNA"/>
</dbReference>
<gene>
    <name evidence="1" type="ORF">GCM10007420_00880</name>
</gene>
<dbReference type="RefSeq" id="WP_188450583.1">
    <property type="nucleotide sequence ID" value="NZ_BMFS01000001.1"/>
</dbReference>
<dbReference type="Proteomes" id="UP000648722">
    <property type="component" value="Unassembled WGS sequence"/>
</dbReference>
<reference evidence="2" key="1">
    <citation type="journal article" date="2019" name="Int. J. Syst. Evol. Microbiol.">
        <title>The Global Catalogue of Microorganisms (GCM) 10K type strain sequencing project: providing services to taxonomists for standard genome sequencing and annotation.</title>
        <authorList>
            <consortium name="The Broad Institute Genomics Platform"/>
            <consortium name="The Broad Institute Genome Sequencing Center for Infectious Disease"/>
            <person name="Wu L."/>
            <person name="Ma J."/>
        </authorList>
    </citation>
    <scope>NUCLEOTIDE SEQUENCE [LARGE SCALE GENOMIC DNA]</scope>
    <source>
        <strain evidence="2">CGMCC 1.12766</strain>
    </source>
</reference>
<comment type="caution">
    <text evidence="1">The sequence shown here is derived from an EMBL/GenBank/DDBJ whole genome shotgun (WGS) entry which is preliminary data.</text>
</comment>
<keyword evidence="2" id="KW-1185">Reference proteome</keyword>
<organism evidence="1 2">
    <name type="scientific">Glycocaulis albus</name>
    <dbReference type="NCBI Taxonomy" id="1382801"/>
    <lineage>
        <taxon>Bacteria</taxon>
        <taxon>Pseudomonadati</taxon>
        <taxon>Pseudomonadota</taxon>
        <taxon>Alphaproteobacteria</taxon>
        <taxon>Maricaulales</taxon>
        <taxon>Maricaulaceae</taxon>
        <taxon>Glycocaulis</taxon>
    </lineage>
</organism>
<proteinExistence type="predicted"/>
<evidence type="ECO:0000313" key="2">
    <source>
        <dbReference type="Proteomes" id="UP000648722"/>
    </source>
</evidence>
<dbReference type="InterPro" id="IPR038573">
    <property type="entry name" value="BrnT_sf"/>
</dbReference>
<evidence type="ECO:0000313" key="1">
    <source>
        <dbReference type="EMBL" id="GGG89667.1"/>
    </source>
</evidence>
<dbReference type="Pfam" id="PF04365">
    <property type="entry name" value="BrnT_toxin"/>
    <property type="match status" value="1"/>
</dbReference>
<name>A0ABQ1XFV6_9PROT</name>